<keyword evidence="9" id="KW-1185">Reference proteome</keyword>
<dbReference type="InterPro" id="IPR050330">
    <property type="entry name" value="Bact_OuterMem_StrucFunc"/>
</dbReference>
<comment type="subcellular location">
    <subcellularLocation>
        <location evidence="1">Cell outer membrane</location>
    </subcellularLocation>
</comment>
<dbReference type="InterPro" id="IPR036737">
    <property type="entry name" value="OmpA-like_sf"/>
</dbReference>
<dbReference type="Gene3D" id="3.30.1330.60">
    <property type="entry name" value="OmpA-like domain"/>
    <property type="match status" value="1"/>
</dbReference>
<evidence type="ECO:0000313" key="9">
    <source>
        <dbReference type="Proteomes" id="UP000468990"/>
    </source>
</evidence>
<accession>A0A521FAZ3</accession>
<dbReference type="InterPro" id="IPR006664">
    <property type="entry name" value="OMP_bac"/>
</dbReference>
<keyword evidence="3" id="KW-0998">Cell outer membrane</keyword>
<dbReference type="Proteomes" id="UP000468990">
    <property type="component" value="Unassembled WGS sequence"/>
</dbReference>
<keyword evidence="2 4" id="KW-0472">Membrane</keyword>
<evidence type="ECO:0000313" key="7">
    <source>
        <dbReference type="EMBL" id="SMO92811.1"/>
    </source>
</evidence>
<dbReference type="PANTHER" id="PTHR30329:SF21">
    <property type="entry name" value="LIPOPROTEIN YIAD-RELATED"/>
    <property type="match status" value="1"/>
</dbReference>
<evidence type="ECO:0000313" key="6">
    <source>
        <dbReference type="EMBL" id="MRX70075.1"/>
    </source>
</evidence>
<dbReference type="Pfam" id="PF00691">
    <property type="entry name" value="OmpA"/>
    <property type="match status" value="1"/>
</dbReference>
<dbReference type="CDD" id="cd07185">
    <property type="entry name" value="OmpA_C-like"/>
    <property type="match status" value="1"/>
</dbReference>
<reference evidence="7 8" key="1">
    <citation type="submission" date="2017-05" db="EMBL/GenBank/DDBJ databases">
        <authorList>
            <person name="Varghese N."/>
            <person name="Submissions S."/>
        </authorList>
    </citation>
    <scope>NUCLEOTIDE SEQUENCE [LARGE SCALE GENOMIC DNA]</scope>
    <source>
        <strain evidence="7 8">DSM 19382</strain>
    </source>
</reference>
<dbReference type="PANTHER" id="PTHR30329">
    <property type="entry name" value="STATOR ELEMENT OF FLAGELLAR MOTOR COMPLEX"/>
    <property type="match status" value="1"/>
</dbReference>
<dbReference type="PRINTS" id="PR01021">
    <property type="entry name" value="OMPADOMAIN"/>
</dbReference>
<evidence type="ECO:0000259" key="5">
    <source>
        <dbReference type="PROSITE" id="PS51123"/>
    </source>
</evidence>
<evidence type="ECO:0000256" key="2">
    <source>
        <dbReference type="ARBA" id="ARBA00023136"/>
    </source>
</evidence>
<organism evidence="7 8">
    <name type="scientific">Flavobacterium resistens</name>
    <dbReference type="NCBI Taxonomy" id="443612"/>
    <lineage>
        <taxon>Bacteria</taxon>
        <taxon>Pseudomonadati</taxon>
        <taxon>Bacteroidota</taxon>
        <taxon>Flavobacteriia</taxon>
        <taxon>Flavobacteriales</taxon>
        <taxon>Flavobacteriaceae</taxon>
        <taxon>Flavobacterium</taxon>
    </lineage>
</organism>
<proteinExistence type="predicted"/>
<dbReference type="Proteomes" id="UP000317289">
    <property type="component" value="Unassembled WGS sequence"/>
</dbReference>
<dbReference type="SUPFAM" id="SSF103088">
    <property type="entry name" value="OmpA-like"/>
    <property type="match status" value="1"/>
</dbReference>
<dbReference type="InterPro" id="IPR006665">
    <property type="entry name" value="OmpA-like"/>
</dbReference>
<dbReference type="OrthoDB" id="9782229at2"/>
<evidence type="ECO:0000256" key="1">
    <source>
        <dbReference type="ARBA" id="ARBA00004442"/>
    </source>
</evidence>
<name>A0A521FAZ3_9FLAO</name>
<dbReference type="Gene3D" id="2.60.120.260">
    <property type="entry name" value="Galactose-binding domain-like"/>
    <property type="match status" value="1"/>
</dbReference>
<dbReference type="PROSITE" id="PS51123">
    <property type="entry name" value="OMPA_2"/>
    <property type="match status" value="1"/>
</dbReference>
<reference evidence="6 9" key="2">
    <citation type="submission" date="2019-11" db="EMBL/GenBank/DDBJ databases">
        <title>Flavobacterium resistens genome.</title>
        <authorList>
            <person name="Wilson V.M."/>
            <person name="Newman J.D."/>
        </authorList>
    </citation>
    <scope>NUCLEOTIDE SEQUENCE [LARGE SCALE GENOMIC DNA]</scope>
    <source>
        <strain evidence="6 9">DSM 19382</strain>
    </source>
</reference>
<evidence type="ECO:0000256" key="3">
    <source>
        <dbReference type="ARBA" id="ARBA00023237"/>
    </source>
</evidence>
<feature type="domain" description="OmpA-like" evidence="5">
    <location>
        <begin position="263"/>
        <end position="380"/>
    </location>
</feature>
<sequence length="384" mass="44000">MTKSFKLTTVFMIVSLKLISQNLILNPSFEETRYTPDSISAFNENVKYWSTPNDGTTDLFDINAKNLMISIPKNYNGHQTAKFGEKYAGCYFYAENNYREYIQGLLKSPLEKDKDYKVSFYVCLAEKSKYALSEISFILSNPKLNLPSSDYLSDNSLSKIWLNSSSKHSIENENYYTDSDNWTLVSKVIKAKGGENYIVIGNFNNDSKTKKKKINSNATHNNSYYFIDMVSIEPLNRLVTLIKPNSDNIVEIKINKVIEEETLVLEKTYILENINFKSNSIDLNEDTIDELERILIFLKKNNSTEILISGHTDDVGSDEYNQRLSDDRAQAIAGYLSNKGISLTRIKTIGYGNSKPIESNKTEEGRNKNRRVEFKITKNNNVYE</sequence>
<evidence type="ECO:0000313" key="8">
    <source>
        <dbReference type="Proteomes" id="UP000317289"/>
    </source>
</evidence>
<dbReference type="EMBL" id="WKKG01000011">
    <property type="protein sequence ID" value="MRX70075.1"/>
    <property type="molecule type" value="Genomic_DNA"/>
</dbReference>
<dbReference type="PRINTS" id="PR01023">
    <property type="entry name" value="NAFLGMOTY"/>
</dbReference>
<gene>
    <name evidence="6" type="ORF">GJU42_19050</name>
    <name evidence="7" type="ORF">SAMN06265349_10788</name>
</gene>
<evidence type="ECO:0000256" key="4">
    <source>
        <dbReference type="PROSITE-ProRule" id="PRU00473"/>
    </source>
</evidence>
<dbReference type="EMBL" id="FXTA01000007">
    <property type="protein sequence ID" value="SMO92811.1"/>
    <property type="molecule type" value="Genomic_DNA"/>
</dbReference>
<dbReference type="GO" id="GO:0009279">
    <property type="term" value="C:cell outer membrane"/>
    <property type="evidence" value="ECO:0007669"/>
    <property type="project" value="UniProtKB-SubCell"/>
</dbReference>
<protein>
    <submittedName>
        <fullName evidence="7">OmpA family protein</fullName>
    </submittedName>
</protein>
<dbReference type="AlphaFoldDB" id="A0A521FAZ3"/>